<feature type="domain" description="Chorismate-utilising enzyme C-terminal" evidence="2">
    <location>
        <begin position="195"/>
        <end position="441"/>
    </location>
</feature>
<evidence type="ECO:0000259" key="2">
    <source>
        <dbReference type="Pfam" id="PF00425"/>
    </source>
</evidence>
<dbReference type="Proteomes" id="UP001589894">
    <property type="component" value="Unassembled WGS sequence"/>
</dbReference>
<dbReference type="PANTHER" id="PTHR11236">
    <property type="entry name" value="AMINOBENZOATE/ANTHRANILATE SYNTHASE"/>
    <property type="match status" value="1"/>
</dbReference>
<dbReference type="SUPFAM" id="SSF56322">
    <property type="entry name" value="ADC synthase"/>
    <property type="match status" value="1"/>
</dbReference>
<dbReference type="InterPro" id="IPR015890">
    <property type="entry name" value="Chorismate_C"/>
</dbReference>
<reference evidence="3 4" key="1">
    <citation type="submission" date="2024-09" db="EMBL/GenBank/DDBJ databases">
        <authorList>
            <person name="Sun Q."/>
            <person name="Mori K."/>
        </authorList>
    </citation>
    <scope>NUCLEOTIDE SEQUENCE [LARGE SCALE GENOMIC DNA]</scope>
    <source>
        <strain evidence="3 4">TBRC 2205</strain>
    </source>
</reference>
<feature type="compositionally biased region" description="Low complexity" evidence="1">
    <location>
        <begin position="150"/>
        <end position="175"/>
    </location>
</feature>
<comment type="caution">
    <text evidence="3">The sequence shown here is derived from an EMBL/GenBank/DDBJ whole genome shotgun (WGS) entry which is preliminary data.</text>
</comment>
<proteinExistence type="predicted"/>
<organism evidence="3 4">
    <name type="scientific">Plantactinospora siamensis</name>
    <dbReference type="NCBI Taxonomy" id="555372"/>
    <lineage>
        <taxon>Bacteria</taxon>
        <taxon>Bacillati</taxon>
        <taxon>Actinomycetota</taxon>
        <taxon>Actinomycetes</taxon>
        <taxon>Micromonosporales</taxon>
        <taxon>Micromonosporaceae</taxon>
        <taxon>Plantactinospora</taxon>
    </lineage>
</organism>
<evidence type="ECO:0000256" key="1">
    <source>
        <dbReference type="SAM" id="MobiDB-lite"/>
    </source>
</evidence>
<evidence type="ECO:0000313" key="4">
    <source>
        <dbReference type="Proteomes" id="UP001589894"/>
    </source>
</evidence>
<dbReference type="InterPro" id="IPR019999">
    <property type="entry name" value="Anth_synth_I-like"/>
</dbReference>
<dbReference type="EMBL" id="JBHLUE010000012">
    <property type="protein sequence ID" value="MFC0565843.1"/>
    <property type="molecule type" value="Genomic_DNA"/>
</dbReference>
<sequence>MLSVTNGTPPGPTCAAAPVETARLQWRVADGGDPARLLTDFLTRHGLPADDLSRTGPDRPHRPGTPCGAALLISAAAAARMAGAPAGPATPAPAVPDLVAVVYGHADGAALPSPPAHPADPHRAPAATPDGGAVMNPHDAAAADPHRAPPDSGSAGAPGAAARPPASGPAAADRGGSPGAIGDWALGPWRPSWTEEAHADAVRRVRREIARGAVYQVNVVGHASAAYRGDPLPALRRLAALPGARYGGLLTGPGWAVACASPETLVRVRAGRADTRPIKGTRPATAAGRRELLASAKERAEHVMIVDLARNDLSRVARTGTVRVDELFGIRRWCDLWQAESSVSATLRPGTGLADLLRALCPGGSVTGAPKLAALGVLADLEPVGRGPAMGAFGWFDGDGLDLGLTIRTAAADARRLHLWAGGGITWGSDPAAEVAEAAAKAAPLRAALAPPGPAAAVVSGRRRRPGEG</sequence>
<accession>A0ABV6NYI5</accession>
<dbReference type="InterPro" id="IPR005801">
    <property type="entry name" value="ADC_synthase"/>
</dbReference>
<gene>
    <name evidence="3" type="ORF">ACFFHU_17095</name>
</gene>
<dbReference type="Gene3D" id="3.60.120.10">
    <property type="entry name" value="Anthranilate synthase"/>
    <property type="match status" value="1"/>
</dbReference>
<dbReference type="PANTHER" id="PTHR11236:SF9">
    <property type="entry name" value="ANTHRANILATE SYNTHASE COMPONENT 1"/>
    <property type="match status" value="1"/>
</dbReference>
<keyword evidence="4" id="KW-1185">Reference proteome</keyword>
<dbReference type="PRINTS" id="PR00095">
    <property type="entry name" value="ANTSNTHASEI"/>
</dbReference>
<feature type="region of interest" description="Disordered" evidence="1">
    <location>
        <begin position="111"/>
        <end position="183"/>
    </location>
</feature>
<protein>
    <submittedName>
        <fullName evidence="3">Chorismate-binding protein</fullName>
    </submittedName>
</protein>
<dbReference type="Pfam" id="PF00425">
    <property type="entry name" value="Chorismate_bind"/>
    <property type="match status" value="1"/>
</dbReference>
<name>A0ABV6NYI5_9ACTN</name>
<evidence type="ECO:0000313" key="3">
    <source>
        <dbReference type="EMBL" id="MFC0565843.1"/>
    </source>
</evidence>
<dbReference type="RefSeq" id="WP_377340082.1">
    <property type="nucleotide sequence ID" value="NZ_JBHLUE010000012.1"/>
</dbReference>